<keyword evidence="7" id="KW-1185">Reference proteome</keyword>
<sequence>MAMEPFVPFHEECLHGVDSSLLWALSPEQHFDCTAAFPELMQEIDLPVAPPPPAHWSAFRRYARPEGAQMSECCSSETRSGGDGGRNIHRRVIEMLRRIPKGEEPSGVETSRGFRHMMRERQRREKLSQSYSDLYSMIASRSKGDKNSIVQSAAQYVRELKGVQKALQKRNEELKAEILRNNATDGAKIKISVTNPSSSIDSMIGALRCLKSLDVKAKAIRSDLSSAEFSATMSIDTKMATADVERVVQGALMEVEKKLHRQLPGINTRSQQCHVENMI</sequence>
<evidence type="ECO:0000256" key="3">
    <source>
        <dbReference type="ARBA" id="ARBA00023163"/>
    </source>
</evidence>
<dbReference type="SUPFAM" id="SSF47459">
    <property type="entry name" value="HLH, helix-loop-helix DNA-binding domain"/>
    <property type="match status" value="1"/>
</dbReference>
<organism evidence="6 7">
    <name type="scientific">Musa balbisiana</name>
    <name type="common">Banana</name>
    <dbReference type="NCBI Taxonomy" id="52838"/>
    <lineage>
        <taxon>Eukaryota</taxon>
        <taxon>Viridiplantae</taxon>
        <taxon>Streptophyta</taxon>
        <taxon>Embryophyta</taxon>
        <taxon>Tracheophyta</taxon>
        <taxon>Spermatophyta</taxon>
        <taxon>Magnoliopsida</taxon>
        <taxon>Liliopsida</taxon>
        <taxon>Zingiberales</taxon>
        <taxon>Musaceae</taxon>
        <taxon>Musa</taxon>
    </lineage>
</organism>
<comment type="caution">
    <text evidence="6">The sequence shown here is derived from an EMBL/GenBank/DDBJ whole genome shotgun (WGS) entry which is preliminary data.</text>
</comment>
<dbReference type="PANTHER" id="PTHR46665">
    <property type="entry name" value="TRANSCRIPTION FACTOR BHLH041-RELATED-RELATED"/>
    <property type="match status" value="1"/>
</dbReference>
<dbReference type="PROSITE" id="PS50888">
    <property type="entry name" value="BHLH"/>
    <property type="match status" value="1"/>
</dbReference>
<proteinExistence type="inferred from homology"/>
<comment type="similarity">
    <text evidence="1">Belongs to the bHLH protein family.</text>
</comment>
<evidence type="ECO:0000313" key="7">
    <source>
        <dbReference type="Proteomes" id="UP000317650"/>
    </source>
</evidence>
<keyword evidence="2" id="KW-0805">Transcription regulation</keyword>
<evidence type="ECO:0000259" key="5">
    <source>
        <dbReference type="PROSITE" id="PS50888"/>
    </source>
</evidence>
<dbReference type="SMART" id="SM00353">
    <property type="entry name" value="HLH"/>
    <property type="match status" value="1"/>
</dbReference>
<dbReference type="EMBL" id="PYDT01000004">
    <property type="protein sequence ID" value="THU62230.1"/>
    <property type="molecule type" value="Genomic_DNA"/>
</dbReference>
<dbReference type="Gene3D" id="4.10.280.10">
    <property type="entry name" value="Helix-loop-helix DNA-binding domain"/>
    <property type="match status" value="1"/>
</dbReference>
<dbReference type="GO" id="GO:0046983">
    <property type="term" value="F:protein dimerization activity"/>
    <property type="evidence" value="ECO:0007669"/>
    <property type="project" value="InterPro"/>
</dbReference>
<feature type="coiled-coil region" evidence="4">
    <location>
        <begin position="153"/>
        <end position="184"/>
    </location>
</feature>
<gene>
    <name evidence="6" type="ORF">C4D60_Mb01t02930</name>
</gene>
<accession>A0A4S8JJP4</accession>
<reference evidence="6 7" key="1">
    <citation type="journal article" date="2019" name="Nat. Plants">
        <title>Genome sequencing of Musa balbisiana reveals subgenome evolution and function divergence in polyploid bananas.</title>
        <authorList>
            <person name="Yao X."/>
        </authorList>
    </citation>
    <scope>NUCLEOTIDE SEQUENCE [LARGE SCALE GENOMIC DNA]</scope>
    <source>
        <strain evidence="7">cv. DH-PKW</strain>
        <tissue evidence="6">Leaves</tissue>
    </source>
</reference>
<keyword evidence="3" id="KW-0804">Transcription</keyword>
<evidence type="ECO:0000256" key="4">
    <source>
        <dbReference type="SAM" id="Coils"/>
    </source>
</evidence>
<dbReference type="Proteomes" id="UP000317650">
    <property type="component" value="Chromosome 1"/>
</dbReference>
<dbReference type="InterPro" id="IPR044658">
    <property type="entry name" value="bHLH92/bHLH041-like"/>
</dbReference>
<keyword evidence="4" id="KW-0175">Coiled coil</keyword>
<feature type="domain" description="BHLH" evidence="5">
    <location>
        <begin position="111"/>
        <end position="160"/>
    </location>
</feature>
<dbReference type="PANTHER" id="PTHR46665:SF6">
    <property type="entry name" value="TRANSCRIPTION FACTOR BHLH92"/>
    <property type="match status" value="1"/>
</dbReference>
<dbReference type="InterPro" id="IPR011598">
    <property type="entry name" value="bHLH_dom"/>
</dbReference>
<protein>
    <recommendedName>
        <fullName evidence="5">BHLH domain-containing protein</fullName>
    </recommendedName>
</protein>
<dbReference type="InterPro" id="IPR036638">
    <property type="entry name" value="HLH_DNA-bd_sf"/>
</dbReference>
<dbReference type="AlphaFoldDB" id="A0A4S8JJP4"/>
<evidence type="ECO:0000256" key="2">
    <source>
        <dbReference type="ARBA" id="ARBA00023015"/>
    </source>
</evidence>
<evidence type="ECO:0000313" key="6">
    <source>
        <dbReference type="EMBL" id="THU62230.1"/>
    </source>
</evidence>
<evidence type="ECO:0000256" key="1">
    <source>
        <dbReference type="ARBA" id="ARBA00005510"/>
    </source>
</evidence>
<dbReference type="Pfam" id="PF00010">
    <property type="entry name" value="HLH"/>
    <property type="match status" value="1"/>
</dbReference>
<name>A0A4S8JJP4_MUSBA</name>